<dbReference type="EMBL" id="JAUCBP010000011">
    <property type="protein sequence ID" value="MDM7861440.1"/>
    <property type="molecule type" value="Genomic_DNA"/>
</dbReference>
<dbReference type="EC" id="3.1.2.12" evidence="5 6"/>
<evidence type="ECO:0000256" key="1">
    <source>
        <dbReference type="ARBA" id="ARBA00005622"/>
    </source>
</evidence>
<dbReference type="InterPro" id="IPR014186">
    <property type="entry name" value="S-formylglutathione_hydrol"/>
</dbReference>
<evidence type="ECO:0000313" key="8">
    <source>
        <dbReference type="Proteomes" id="UP001234343"/>
    </source>
</evidence>
<reference evidence="7 8" key="1">
    <citation type="submission" date="2023-06" db="EMBL/GenBank/DDBJ databases">
        <title>Alteromonas sp. ASW11-36 isolated from intertidal sand.</title>
        <authorList>
            <person name="Li Y."/>
        </authorList>
    </citation>
    <scope>NUCLEOTIDE SEQUENCE [LARGE SCALE GENOMIC DNA]</scope>
    <source>
        <strain evidence="7 8">ASW11-36</strain>
    </source>
</reference>
<proteinExistence type="inferred from homology"/>
<keyword evidence="2 6" id="KW-0719">Serine esterase</keyword>
<dbReference type="InterPro" id="IPR000801">
    <property type="entry name" value="Esterase-like"/>
</dbReference>
<dbReference type="NCBIfam" id="TIGR02821">
    <property type="entry name" value="fghA_ester_D"/>
    <property type="match status" value="1"/>
</dbReference>
<keyword evidence="3 6" id="KW-0378">Hydrolase</keyword>
<protein>
    <recommendedName>
        <fullName evidence="5 6">S-formylglutathione hydrolase</fullName>
        <ecNumber evidence="5 6">3.1.2.12</ecNumber>
    </recommendedName>
</protein>
<accession>A0ABT7SZ37</accession>
<keyword evidence="8" id="KW-1185">Reference proteome</keyword>
<dbReference type="Proteomes" id="UP001234343">
    <property type="component" value="Unassembled WGS sequence"/>
</dbReference>
<evidence type="ECO:0000256" key="5">
    <source>
        <dbReference type="NCBIfam" id="TIGR02821"/>
    </source>
</evidence>
<organism evidence="7 8">
    <name type="scientific">Alteromonas arenosi</name>
    <dbReference type="NCBI Taxonomy" id="3055817"/>
    <lineage>
        <taxon>Bacteria</taxon>
        <taxon>Pseudomonadati</taxon>
        <taxon>Pseudomonadota</taxon>
        <taxon>Gammaproteobacteria</taxon>
        <taxon>Alteromonadales</taxon>
        <taxon>Alteromonadaceae</taxon>
        <taxon>Alteromonas/Salinimonas group</taxon>
        <taxon>Alteromonas</taxon>
    </lineage>
</organism>
<evidence type="ECO:0000313" key="7">
    <source>
        <dbReference type="EMBL" id="MDM7861440.1"/>
    </source>
</evidence>
<comment type="catalytic activity">
    <reaction evidence="4 6">
        <text>S-formylglutathione + H2O = formate + glutathione + H(+)</text>
        <dbReference type="Rhea" id="RHEA:14961"/>
        <dbReference type="ChEBI" id="CHEBI:15377"/>
        <dbReference type="ChEBI" id="CHEBI:15378"/>
        <dbReference type="ChEBI" id="CHEBI:15740"/>
        <dbReference type="ChEBI" id="CHEBI:57688"/>
        <dbReference type="ChEBI" id="CHEBI:57925"/>
        <dbReference type="EC" id="3.1.2.12"/>
    </reaction>
</comment>
<dbReference type="InterPro" id="IPR029058">
    <property type="entry name" value="AB_hydrolase_fold"/>
</dbReference>
<gene>
    <name evidence="7" type="primary">fghA</name>
    <name evidence="7" type="ORF">QTP81_12635</name>
</gene>
<comment type="similarity">
    <text evidence="1 6">Belongs to the esterase D family.</text>
</comment>
<dbReference type="SUPFAM" id="SSF53474">
    <property type="entry name" value="alpha/beta-Hydrolases"/>
    <property type="match status" value="1"/>
</dbReference>
<evidence type="ECO:0000256" key="4">
    <source>
        <dbReference type="ARBA" id="ARBA00047590"/>
    </source>
</evidence>
<evidence type="ECO:0000256" key="3">
    <source>
        <dbReference type="ARBA" id="ARBA00022801"/>
    </source>
</evidence>
<dbReference type="GO" id="GO:0018738">
    <property type="term" value="F:S-formylglutathione hydrolase activity"/>
    <property type="evidence" value="ECO:0007669"/>
    <property type="project" value="UniProtKB-EC"/>
</dbReference>
<comment type="caution">
    <text evidence="7">The sequence shown here is derived from an EMBL/GenBank/DDBJ whole genome shotgun (WGS) entry which is preliminary data.</text>
</comment>
<dbReference type="Pfam" id="PF00756">
    <property type="entry name" value="Esterase"/>
    <property type="match status" value="1"/>
</dbReference>
<evidence type="ECO:0000256" key="2">
    <source>
        <dbReference type="ARBA" id="ARBA00022487"/>
    </source>
</evidence>
<evidence type="ECO:0000256" key="6">
    <source>
        <dbReference type="RuleBase" id="RU363068"/>
    </source>
</evidence>
<dbReference type="PANTHER" id="PTHR10061">
    <property type="entry name" value="S-FORMYLGLUTATHIONE HYDROLASE"/>
    <property type="match status" value="1"/>
</dbReference>
<sequence length="283" mass="31236">MEIVAKQRVFEGELVRIEHASKTNNCNMTASVFLPPLAVSHVSSHPVPVLYWLSGLTCNDQNFAQKAGAFRAAADLNVAIVMPDTSPRGYGVADDPDGSYDFGLGAGFYVNATSPTYALNYQMYDYVVSELPALIESNFPVNQRRAICGHSMGGHGALVIGLRNQEKYCSISAFSPICNPTECSWGQKAFTGYLGNNQQAWLEYDATALLKRGGSTLPIRIDQGSEDEFLSNQLHPEAFLKVAQDKDVKIDYGLHTGYDHSYYFISTFIDKHLAFHAEHLFNC</sequence>
<name>A0ABT7SZ37_9ALTE</name>
<dbReference type="Gene3D" id="3.40.50.1820">
    <property type="entry name" value="alpha/beta hydrolase"/>
    <property type="match status" value="1"/>
</dbReference>
<comment type="function">
    <text evidence="6">Serine hydrolase involved in the detoxification of formaldehyde.</text>
</comment>
<dbReference type="RefSeq" id="WP_289365968.1">
    <property type="nucleotide sequence ID" value="NZ_JAUCBP010000011.1"/>
</dbReference>
<dbReference type="PANTHER" id="PTHR10061:SF1">
    <property type="entry name" value="S-FORMYLGLUTATHIONE HYDROLASE YEIG"/>
    <property type="match status" value="1"/>
</dbReference>